<evidence type="ECO:0000259" key="1">
    <source>
        <dbReference type="Pfam" id="PF01636"/>
    </source>
</evidence>
<dbReference type="Pfam" id="PF01636">
    <property type="entry name" value="APH"/>
    <property type="match status" value="1"/>
</dbReference>
<dbReference type="Proteomes" id="UP000799324">
    <property type="component" value="Unassembled WGS sequence"/>
</dbReference>
<evidence type="ECO:0000313" key="2">
    <source>
        <dbReference type="EMBL" id="KAF2653517.1"/>
    </source>
</evidence>
<name>A0A6A6T2H8_9PLEO</name>
<dbReference type="EMBL" id="MU004380">
    <property type="protein sequence ID" value="KAF2653517.1"/>
    <property type="molecule type" value="Genomic_DNA"/>
</dbReference>
<dbReference type="Gene3D" id="3.90.1200.10">
    <property type="match status" value="1"/>
</dbReference>
<dbReference type="OrthoDB" id="3792302at2759"/>
<gene>
    <name evidence="2" type="ORF">K491DRAFT_515092</name>
</gene>
<accession>A0A6A6T2H8</accession>
<reference evidence="2" key="1">
    <citation type="journal article" date="2020" name="Stud. Mycol.">
        <title>101 Dothideomycetes genomes: a test case for predicting lifestyles and emergence of pathogens.</title>
        <authorList>
            <person name="Haridas S."/>
            <person name="Albert R."/>
            <person name="Binder M."/>
            <person name="Bloem J."/>
            <person name="Labutti K."/>
            <person name="Salamov A."/>
            <person name="Andreopoulos B."/>
            <person name="Baker S."/>
            <person name="Barry K."/>
            <person name="Bills G."/>
            <person name="Bluhm B."/>
            <person name="Cannon C."/>
            <person name="Castanera R."/>
            <person name="Culley D."/>
            <person name="Daum C."/>
            <person name="Ezra D."/>
            <person name="Gonzalez J."/>
            <person name="Henrissat B."/>
            <person name="Kuo A."/>
            <person name="Liang C."/>
            <person name="Lipzen A."/>
            <person name="Lutzoni F."/>
            <person name="Magnuson J."/>
            <person name="Mondo S."/>
            <person name="Nolan M."/>
            <person name="Ohm R."/>
            <person name="Pangilinan J."/>
            <person name="Park H.-J."/>
            <person name="Ramirez L."/>
            <person name="Alfaro M."/>
            <person name="Sun H."/>
            <person name="Tritt A."/>
            <person name="Yoshinaga Y."/>
            <person name="Zwiers L.-H."/>
            <person name="Turgeon B."/>
            <person name="Goodwin S."/>
            <person name="Spatafora J."/>
            <person name="Crous P."/>
            <person name="Grigoriev I."/>
        </authorList>
    </citation>
    <scope>NUCLEOTIDE SEQUENCE</scope>
    <source>
        <strain evidence="2">CBS 122681</strain>
    </source>
</reference>
<proteinExistence type="predicted"/>
<dbReference type="AlphaFoldDB" id="A0A6A6T2H8"/>
<keyword evidence="3" id="KW-1185">Reference proteome</keyword>
<evidence type="ECO:0000313" key="3">
    <source>
        <dbReference type="Proteomes" id="UP000799324"/>
    </source>
</evidence>
<dbReference type="PANTHER" id="PTHR21310">
    <property type="entry name" value="AMINOGLYCOSIDE PHOSPHOTRANSFERASE-RELATED-RELATED"/>
    <property type="match status" value="1"/>
</dbReference>
<feature type="domain" description="Aminoglycoside phosphotransferase" evidence="1">
    <location>
        <begin position="1"/>
        <end position="197"/>
    </location>
</feature>
<sequence length="225" mass="25575">MDFIDGVTLNDDMWEGITPEAKTKIYDKLGEQLRLLRSIPPPHPSFYGRVNNQGYHPFGMVVGHGKHVAGPFHTYRAFLEYAITTLEYRLVDRCVNKPIGCSGKIDPIVQLLASNFFQNLEDTSGSGEPKFSHMDIKLDNIMLVPSASNPSDRIEDHDLWLIDWEYSCWLPAWAEAAGCLRRLPGSDTEERLLPQWRMSREGIKPFYWGQAGFWMSCCGYLGGTL</sequence>
<organism evidence="2 3">
    <name type="scientific">Lophiostoma macrostomum CBS 122681</name>
    <dbReference type="NCBI Taxonomy" id="1314788"/>
    <lineage>
        <taxon>Eukaryota</taxon>
        <taxon>Fungi</taxon>
        <taxon>Dikarya</taxon>
        <taxon>Ascomycota</taxon>
        <taxon>Pezizomycotina</taxon>
        <taxon>Dothideomycetes</taxon>
        <taxon>Pleosporomycetidae</taxon>
        <taxon>Pleosporales</taxon>
        <taxon>Lophiostomataceae</taxon>
        <taxon>Lophiostoma</taxon>
    </lineage>
</organism>
<dbReference type="PANTHER" id="PTHR21310:SF48">
    <property type="entry name" value="AMINOGLYCOSIDE PHOSPHOTRANSFERASE DOMAIN-CONTAINING PROTEIN"/>
    <property type="match status" value="1"/>
</dbReference>
<dbReference type="InterPro" id="IPR051678">
    <property type="entry name" value="AGP_Transferase"/>
</dbReference>
<dbReference type="InterPro" id="IPR011009">
    <property type="entry name" value="Kinase-like_dom_sf"/>
</dbReference>
<protein>
    <recommendedName>
        <fullName evidence="1">Aminoglycoside phosphotransferase domain-containing protein</fullName>
    </recommendedName>
</protein>
<dbReference type="InterPro" id="IPR002575">
    <property type="entry name" value="Aminoglycoside_PTrfase"/>
</dbReference>
<dbReference type="SUPFAM" id="SSF56112">
    <property type="entry name" value="Protein kinase-like (PK-like)"/>
    <property type="match status" value="1"/>
</dbReference>